<dbReference type="STRING" id="410359.Pcal_0087"/>
<feature type="transmembrane region" description="Helical" evidence="7">
    <location>
        <begin position="190"/>
        <end position="212"/>
    </location>
</feature>
<dbReference type="Pfam" id="PF09594">
    <property type="entry name" value="GT87"/>
    <property type="match status" value="1"/>
</dbReference>
<protein>
    <recommendedName>
        <fullName evidence="10">DUF2029 domain-containing protein</fullName>
    </recommendedName>
</protein>
<feature type="transmembrane region" description="Helical" evidence="7">
    <location>
        <begin position="158"/>
        <end position="178"/>
    </location>
</feature>
<feature type="transmembrane region" description="Helical" evidence="7">
    <location>
        <begin position="448"/>
        <end position="467"/>
    </location>
</feature>
<dbReference type="eggNOG" id="arCOG07477">
    <property type="taxonomic scope" value="Archaea"/>
</dbReference>
<evidence type="ECO:0008006" key="10">
    <source>
        <dbReference type="Google" id="ProtNLM"/>
    </source>
</evidence>
<feature type="transmembrane region" description="Helical" evidence="7">
    <location>
        <begin position="57"/>
        <end position="78"/>
    </location>
</feature>
<dbReference type="InterPro" id="IPR018584">
    <property type="entry name" value="GT87"/>
</dbReference>
<dbReference type="GO" id="GO:0005886">
    <property type="term" value="C:plasma membrane"/>
    <property type="evidence" value="ECO:0007669"/>
    <property type="project" value="UniProtKB-SubCell"/>
</dbReference>
<keyword evidence="4 7" id="KW-0812">Transmembrane</keyword>
<evidence type="ECO:0000256" key="7">
    <source>
        <dbReference type="SAM" id="Phobius"/>
    </source>
</evidence>
<evidence type="ECO:0000256" key="4">
    <source>
        <dbReference type="ARBA" id="ARBA00022692"/>
    </source>
</evidence>
<feature type="transmembrane region" description="Helical" evidence="7">
    <location>
        <begin position="326"/>
        <end position="344"/>
    </location>
</feature>
<evidence type="ECO:0000256" key="6">
    <source>
        <dbReference type="ARBA" id="ARBA00023136"/>
    </source>
</evidence>
<feature type="transmembrane region" description="Helical" evidence="7">
    <location>
        <begin position="375"/>
        <end position="392"/>
    </location>
</feature>
<reference evidence="8" key="1">
    <citation type="submission" date="2007-02" db="EMBL/GenBank/DDBJ databases">
        <title>Complete sequence of Pyrobaculum calidifontis JCM 11548.</title>
        <authorList>
            <consortium name="US DOE Joint Genome Institute"/>
            <person name="Copeland A."/>
            <person name="Lucas S."/>
            <person name="Lapidus A."/>
            <person name="Barry K."/>
            <person name="Glavina del Rio T."/>
            <person name="Dalin E."/>
            <person name="Tice H."/>
            <person name="Pitluck S."/>
            <person name="Chain P."/>
            <person name="Malfatti S."/>
            <person name="Shin M."/>
            <person name="Vergez L."/>
            <person name="Schmutz J."/>
            <person name="Larimer F."/>
            <person name="Land M."/>
            <person name="Hauser L."/>
            <person name="Kyrpides N."/>
            <person name="Mikhailova N."/>
            <person name="Cozen A.E."/>
            <person name="Fitz-Gibbon S.T."/>
            <person name="House C.H."/>
            <person name="Saltikov C."/>
            <person name="Lowe T.M."/>
            <person name="Richardson P."/>
        </authorList>
    </citation>
    <scope>NUCLEOTIDE SEQUENCE [LARGE SCALE GENOMIC DNA]</scope>
    <source>
        <strain evidence="8">JCM 11548</strain>
    </source>
</reference>
<dbReference type="KEGG" id="pcl:Pcal_0087"/>
<keyword evidence="2" id="KW-1003">Cell membrane</keyword>
<evidence type="ECO:0000313" key="8">
    <source>
        <dbReference type="EMBL" id="ABO07527.1"/>
    </source>
</evidence>
<sequence length="476" mass="50816">MAKAASNLASSSVSSLREAFTGLKSLKARYSTAATTAASSRTIHTWRKAIYLYPFQGVLRLLPPAAVLAAGLLIRAYFAPFTVGSDVVQFAGFADSVHRHGLCFYKYAGGENAEAEGWAYPWPFPYGPLAVALLAVARLLAPGAVEKVGEWVYAPPDWIVASKALFIAFDTAVAVLIYSNGAGWPTWRRTAAMALYYLNPAVIYTSAIYGMLDPLPAALLIAALRLRGGFWAGALLGLAAATKLNAAPAALFAALASPSLRLAAGFAAGALVPVMPFEAACPGSLLAWVHAALSVASPGYNPPVVYSFNGVTTLATYLHEKTGGDYLWAIRAWWVAAAAAYAPLLLVARRAGPLASAYLAYLAYTATYWRVNYQYFLLLAGLAALHIAAPGVSRAEKAVSLAHLAAVALWPFLYPVSWWARVHVKEPNEAVATALDAVSLKLLDPEVYVAYSLALTALAYVALAAHYRRWFKRINP</sequence>
<gene>
    <name evidence="8" type="ordered locus">Pcal_0087</name>
</gene>
<evidence type="ECO:0000256" key="3">
    <source>
        <dbReference type="ARBA" id="ARBA00022679"/>
    </source>
</evidence>
<organism evidence="8 9">
    <name type="scientific">Pyrobaculum calidifontis (strain DSM 21063 / JCM 11548 / VA1)</name>
    <dbReference type="NCBI Taxonomy" id="410359"/>
    <lineage>
        <taxon>Archaea</taxon>
        <taxon>Thermoproteota</taxon>
        <taxon>Thermoprotei</taxon>
        <taxon>Thermoproteales</taxon>
        <taxon>Thermoproteaceae</taxon>
        <taxon>Pyrobaculum</taxon>
    </lineage>
</organism>
<keyword evidence="3" id="KW-0808">Transferase</keyword>
<dbReference type="EMBL" id="CP000561">
    <property type="protein sequence ID" value="ABO07527.1"/>
    <property type="molecule type" value="Genomic_DNA"/>
</dbReference>
<accession>A3MSB0</accession>
<evidence type="ECO:0000313" key="9">
    <source>
        <dbReference type="Proteomes" id="UP000001431"/>
    </source>
</evidence>
<proteinExistence type="predicted"/>
<feature type="transmembrane region" description="Helical" evidence="7">
    <location>
        <begin position="399"/>
        <end position="420"/>
    </location>
</feature>
<keyword evidence="6 7" id="KW-0472">Membrane</keyword>
<dbReference type="GO" id="GO:0016758">
    <property type="term" value="F:hexosyltransferase activity"/>
    <property type="evidence" value="ECO:0007669"/>
    <property type="project" value="InterPro"/>
</dbReference>
<keyword evidence="9" id="KW-1185">Reference proteome</keyword>
<dbReference type="HOGENOM" id="CLU_625033_0_0_2"/>
<comment type="subcellular location">
    <subcellularLocation>
        <location evidence="1">Cell membrane</location>
        <topology evidence="1">Multi-pass membrane protein</topology>
    </subcellularLocation>
</comment>
<evidence type="ECO:0000256" key="2">
    <source>
        <dbReference type="ARBA" id="ARBA00022475"/>
    </source>
</evidence>
<name>A3MSB0_PYRCJ</name>
<evidence type="ECO:0000256" key="5">
    <source>
        <dbReference type="ARBA" id="ARBA00022989"/>
    </source>
</evidence>
<evidence type="ECO:0000256" key="1">
    <source>
        <dbReference type="ARBA" id="ARBA00004651"/>
    </source>
</evidence>
<keyword evidence="5 7" id="KW-1133">Transmembrane helix</keyword>
<dbReference type="Proteomes" id="UP000001431">
    <property type="component" value="Chromosome"/>
</dbReference>
<dbReference type="AlphaFoldDB" id="A3MSB0"/>
<feature type="transmembrane region" description="Helical" evidence="7">
    <location>
        <begin position="250"/>
        <end position="272"/>
    </location>
</feature>